<dbReference type="SUPFAM" id="SSF51735">
    <property type="entry name" value="NAD(P)-binding Rossmann-fold domains"/>
    <property type="match status" value="1"/>
</dbReference>
<dbReference type="InterPro" id="IPR011032">
    <property type="entry name" value="GroES-like_sf"/>
</dbReference>
<gene>
    <name evidence="4" type="ORF">ACTIVE_7779</name>
</gene>
<dbReference type="InterPro" id="IPR020843">
    <property type="entry name" value="ER"/>
</dbReference>
<feature type="domain" description="Enoyl reductase (ER)" evidence="3">
    <location>
        <begin position="15"/>
        <end position="323"/>
    </location>
</feature>
<evidence type="ECO:0000256" key="2">
    <source>
        <dbReference type="ARBA" id="ARBA00023002"/>
    </source>
</evidence>
<dbReference type="Gene3D" id="3.40.50.720">
    <property type="entry name" value="NAD(P)-binding Rossmann-like Domain"/>
    <property type="match status" value="1"/>
</dbReference>
<dbReference type="GO" id="GO:0016651">
    <property type="term" value="F:oxidoreductase activity, acting on NAD(P)H"/>
    <property type="evidence" value="ECO:0007669"/>
    <property type="project" value="TreeGrafter"/>
</dbReference>
<dbReference type="InterPro" id="IPR013154">
    <property type="entry name" value="ADH-like_N"/>
</dbReference>
<dbReference type="PANTHER" id="PTHR48106:SF18">
    <property type="entry name" value="QUINONE OXIDOREDUCTASE PIG3"/>
    <property type="match status" value="1"/>
</dbReference>
<dbReference type="Pfam" id="PF08240">
    <property type="entry name" value="ADH_N"/>
    <property type="match status" value="1"/>
</dbReference>
<accession>A0A7D4A1M9</accession>
<dbReference type="PANTHER" id="PTHR48106">
    <property type="entry name" value="QUINONE OXIDOREDUCTASE PIG3-RELATED"/>
    <property type="match status" value="1"/>
</dbReference>
<dbReference type="EMBL" id="CP053892">
    <property type="protein sequence ID" value="QKG26126.1"/>
    <property type="molecule type" value="Genomic_DNA"/>
</dbReference>
<protein>
    <submittedName>
        <fullName evidence="4">NADPH:quinone reductase</fullName>
    </submittedName>
</protein>
<evidence type="ECO:0000256" key="1">
    <source>
        <dbReference type="ARBA" id="ARBA00022857"/>
    </source>
</evidence>
<dbReference type="GO" id="GO:0070402">
    <property type="term" value="F:NADPH binding"/>
    <property type="evidence" value="ECO:0007669"/>
    <property type="project" value="TreeGrafter"/>
</dbReference>
<dbReference type="SMART" id="SM00829">
    <property type="entry name" value="PKS_ER"/>
    <property type="match status" value="1"/>
</dbReference>
<proteinExistence type="predicted"/>
<evidence type="ECO:0000313" key="5">
    <source>
        <dbReference type="Proteomes" id="UP000501240"/>
    </source>
</evidence>
<keyword evidence="2" id="KW-0560">Oxidoreductase</keyword>
<dbReference type="InterPro" id="IPR036291">
    <property type="entry name" value="NAD(P)-bd_dom_sf"/>
</dbReference>
<dbReference type="Proteomes" id="UP000501240">
    <property type="component" value="Chromosome"/>
</dbReference>
<organism evidence="4 5">
    <name type="scientific">Actinomadura verrucosospora</name>
    <dbReference type="NCBI Taxonomy" id="46165"/>
    <lineage>
        <taxon>Bacteria</taxon>
        <taxon>Bacillati</taxon>
        <taxon>Actinomycetota</taxon>
        <taxon>Actinomycetes</taxon>
        <taxon>Streptosporangiales</taxon>
        <taxon>Thermomonosporaceae</taxon>
        <taxon>Actinomadura</taxon>
    </lineage>
</organism>
<name>A0A7D4A1M9_ACTVE</name>
<dbReference type="Gene3D" id="3.90.180.10">
    <property type="entry name" value="Medium-chain alcohol dehydrogenases, catalytic domain"/>
    <property type="match status" value="1"/>
</dbReference>
<dbReference type="Pfam" id="PF13602">
    <property type="entry name" value="ADH_zinc_N_2"/>
    <property type="match status" value="1"/>
</dbReference>
<dbReference type="AlphaFoldDB" id="A0A7D4A1M9"/>
<keyword evidence="5" id="KW-1185">Reference proteome</keyword>
<dbReference type="SUPFAM" id="SSF50129">
    <property type="entry name" value="GroES-like"/>
    <property type="match status" value="1"/>
</dbReference>
<keyword evidence="1" id="KW-0521">NADP</keyword>
<evidence type="ECO:0000313" key="4">
    <source>
        <dbReference type="EMBL" id="QKG26126.1"/>
    </source>
</evidence>
<sequence length="325" mass="34073">MGSMMMRAAVAERPGPPDVLRVREVPVPEPRPGWTLVRVRAFGLNRSEMFTRQGHSPGVRFPRVLGIECVGEVAEGGVLAPGTRVAAVMGEMGRAFDGGYAEYALLPDELLIPVATDLDWEVFGALPETYLTAQGSLDALRADGGTLLVRGGTSSVGMAALSLAKGLGLRTIATTRNPGKVKALEAAGADHVVVDEGGIADGVRAIVPDGPDHVLELVGATTLADSLGLVRKGGAVCMTGILSGEWVVPGFEPMQAISSGTLLTTFHSDEIRGAAGAETLQRLVDGVADGRFRPNIDRVFALDEIADAHRYMEADEATGKLVVRL</sequence>
<evidence type="ECO:0000259" key="3">
    <source>
        <dbReference type="SMART" id="SM00829"/>
    </source>
</evidence>
<reference evidence="4 5" key="1">
    <citation type="submission" date="2020-05" db="EMBL/GenBank/DDBJ databases">
        <title>Actinomadura verrucosospora NRRL-B18236 (PFL_A860) Genome sequencing and assembly.</title>
        <authorList>
            <person name="Samborskyy M."/>
        </authorList>
    </citation>
    <scope>NUCLEOTIDE SEQUENCE [LARGE SCALE GENOMIC DNA]</scope>
    <source>
        <strain evidence="4 5">NRRL:B18236</strain>
    </source>
</reference>